<keyword evidence="2" id="KW-1185">Reference proteome</keyword>
<gene>
    <name evidence="1" type="ORF">GCM10007895_06480</name>
</gene>
<dbReference type="RefSeq" id="WP_095506664.1">
    <property type="nucleotide sequence ID" value="NZ_BSNC01000002.1"/>
</dbReference>
<dbReference type="EMBL" id="BSNC01000002">
    <property type="protein sequence ID" value="GLP95342.1"/>
    <property type="molecule type" value="Genomic_DNA"/>
</dbReference>
<dbReference type="Proteomes" id="UP001161422">
    <property type="component" value="Unassembled WGS sequence"/>
</dbReference>
<proteinExistence type="predicted"/>
<sequence length="198" mass="22317">MDKDAWINPLPEHQYQSKLDLLLTELCEASAGVEYGFILNIKEFCWRFLETGETRFIDQAVINCAHWRIPITPILAELVMSAAVIKMSGNQAASRKTKCPVEREISEGFTIRALALLTEFCGLTLHEASVKAASALSHHHPDFTKKSSTIEKLYAAKAKDLGERLRSRKPDGWSVTEQQKFLSEFPQTTPQALLGERR</sequence>
<evidence type="ECO:0000313" key="1">
    <source>
        <dbReference type="EMBL" id="GLP95342.1"/>
    </source>
</evidence>
<comment type="caution">
    <text evidence="1">The sequence shown here is derived from an EMBL/GenBank/DDBJ whole genome shotgun (WGS) entry which is preliminary data.</text>
</comment>
<protein>
    <submittedName>
        <fullName evidence="1">Uncharacterized protein</fullName>
    </submittedName>
</protein>
<organism evidence="1 2">
    <name type="scientific">Paraferrimonas sedimenticola</name>
    <dbReference type="NCBI Taxonomy" id="375674"/>
    <lineage>
        <taxon>Bacteria</taxon>
        <taxon>Pseudomonadati</taxon>
        <taxon>Pseudomonadota</taxon>
        <taxon>Gammaproteobacteria</taxon>
        <taxon>Alteromonadales</taxon>
        <taxon>Ferrimonadaceae</taxon>
        <taxon>Paraferrimonas</taxon>
    </lineage>
</organism>
<name>A0AA37RV15_9GAMM</name>
<reference evidence="1" key="2">
    <citation type="submission" date="2023-01" db="EMBL/GenBank/DDBJ databases">
        <title>Draft genome sequence of Paraferrimonas sedimenticola strain NBRC 101628.</title>
        <authorList>
            <person name="Sun Q."/>
            <person name="Mori K."/>
        </authorList>
    </citation>
    <scope>NUCLEOTIDE SEQUENCE</scope>
    <source>
        <strain evidence="1">NBRC 101628</strain>
    </source>
</reference>
<evidence type="ECO:0000313" key="2">
    <source>
        <dbReference type="Proteomes" id="UP001161422"/>
    </source>
</evidence>
<dbReference type="AlphaFoldDB" id="A0AA37RV15"/>
<reference evidence="1" key="1">
    <citation type="journal article" date="2014" name="Int. J. Syst. Evol. Microbiol.">
        <title>Complete genome sequence of Corynebacterium casei LMG S-19264T (=DSM 44701T), isolated from a smear-ripened cheese.</title>
        <authorList>
            <consortium name="US DOE Joint Genome Institute (JGI-PGF)"/>
            <person name="Walter F."/>
            <person name="Albersmeier A."/>
            <person name="Kalinowski J."/>
            <person name="Ruckert C."/>
        </authorList>
    </citation>
    <scope>NUCLEOTIDE SEQUENCE</scope>
    <source>
        <strain evidence="1">NBRC 101628</strain>
    </source>
</reference>
<accession>A0AA37RV15</accession>